<dbReference type="InterPro" id="IPR001478">
    <property type="entry name" value="PDZ"/>
</dbReference>
<reference evidence="3 4" key="1">
    <citation type="submission" date="2023-10" db="EMBL/GenBank/DDBJ databases">
        <title>Psychrosphaera aquimaarina strain SW33 isolated from seawater.</title>
        <authorList>
            <person name="Bayburt H."/>
            <person name="Kim J.M."/>
            <person name="Choi B.J."/>
            <person name="Jeon C.O."/>
        </authorList>
    </citation>
    <scope>NUCLEOTIDE SEQUENCE [LARGE SCALE GENOMIC DNA]</scope>
    <source>
        <strain evidence="3 4">KCTC 52743</strain>
    </source>
</reference>
<dbReference type="InterPro" id="IPR036034">
    <property type="entry name" value="PDZ_sf"/>
</dbReference>
<feature type="chain" id="PRO_5046236184" evidence="1">
    <location>
        <begin position="26"/>
        <end position="446"/>
    </location>
</feature>
<feature type="signal peptide" evidence="1">
    <location>
        <begin position="1"/>
        <end position="25"/>
    </location>
</feature>
<dbReference type="PANTHER" id="PTHR12651">
    <property type="entry name" value="26S PROTEASOME NON-ATPASE REGULATORY SUBUNIT 9"/>
    <property type="match status" value="1"/>
</dbReference>
<sequence length="446" mass="50495">MRTPFNKPITTFAIVLLTFSFNAISDNCSILQLNKTNIDGDEYIYEILSDNNLNISERDDIYQIAEGNVNYLITPGWHTISALQWRNKDYRYLKLQRLTGITNGKTKKMTIPEYKQFKVFIEDGKKVVMSPSANNLKAEMHIVNSSDAQCDLDFTKLTSEPIEYNESIGNGLEYRLRTLMNDIYEFQLSSGMSLNNLIPSHQNLKFGAILDNQFSQNPTSLTILAVSPASVAEKFGLRAGDKIVQLGESEVTNEVTPLDNLNSYLSTGQKEGVMAILRDNQPLTLSGELIPNYLSEISYYFNNNRFDQAPNVFNQSPLSDELMYRLSQLTLELESLDNNDRTILHKKLTRKTVDDYIYGMTYQKIRLNNNGEMGIVVKSISPLSQAAKVGLQSGDIISSFNSIEIAGNHKNLQDGLIKLKTGEEYKVVVVRQGQEKYYRRLLIHAS</sequence>
<evidence type="ECO:0000313" key="4">
    <source>
        <dbReference type="Proteomes" id="UP001257914"/>
    </source>
</evidence>
<dbReference type="PROSITE" id="PS50106">
    <property type="entry name" value="PDZ"/>
    <property type="match status" value="1"/>
</dbReference>
<protein>
    <submittedName>
        <fullName evidence="3">PDZ domain-containing protein</fullName>
    </submittedName>
</protein>
<dbReference type="EMBL" id="JAWCUA010000003">
    <property type="protein sequence ID" value="MDU0112354.1"/>
    <property type="molecule type" value="Genomic_DNA"/>
</dbReference>
<dbReference type="Proteomes" id="UP001257914">
    <property type="component" value="Unassembled WGS sequence"/>
</dbReference>
<evidence type="ECO:0000313" key="3">
    <source>
        <dbReference type="EMBL" id="MDU0112354.1"/>
    </source>
</evidence>
<gene>
    <name evidence="3" type="ORF">RT723_04930</name>
</gene>
<feature type="domain" description="PDZ" evidence="2">
    <location>
        <begin position="345"/>
        <end position="407"/>
    </location>
</feature>
<name>A0ABU3QY62_9GAMM</name>
<keyword evidence="1" id="KW-0732">Signal</keyword>
<comment type="caution">
    <text evidence="3">The sequence shown here is derived from an EMBL/GenBank/DDBJ whole genome shotgun (WGS) entry which is preliminary data.</text>
</comment>
<accession>A0ABU3QY62</accession>
<dbReference type="Gene3D" id="2.30.42.10">
    <property type="match status" value="2"/>
</dbReference>
<organism evidence="3 4">
    <name type="scientific">Psychrosphaera aquimarina</name>
    <dbReference type="NCBI Taxonomy" id="2044854"/>
    <lineage>
        <taxon>Bacteria</taxon>
        <taxon>Pseudomonadati</taxon>
        <taxon>Pseudomonadota</taxon>
        <taxon>Gammaproteobacteria</taxon>
        <taxon>Alteromonadales</taxon>
        <taxon>Pseudoalteromonadaceae</taxon>
        <taxon>Psychrosphaera</taxon>
    </lineage>
</organism>
<dbReference type="SUPFAM" id="SSF50156">
    <property type="entry name" value="PDZ domain-like"/>
    <property type="match status" value="2"/>
</dbReference>
<dbReference type="PANTHER" id="PTHR12651:SF1">
    <property type="entry name" value="26S PROTEASOME NON-ATPASE REGULATORY SUBUNIT 9"/>
    <property type="match status" value="1"/>
</dbReference>
<evidence type="ECO:0000259" key="2">
    <source>
        <dbReference type="PROSITE" id="PS50106"/>
    </source>
</evidence>
<proteinExistence type="predicted"/>
<dbReference type="RefSeq" id="WP_315946096.1">
    <property type="nucleotide sequence ID" value="NZ_JAWCUA010000003.1"/>
</dbReference>
<dbReference type="SMART" id="SM00228">
    <property type="entry name" value="PDZ"/>
    <property type="match status" value="2"/>
</dbReference>
<keyword evidence="4" id="KW-1185">Reference proteome</keyword>
<dbReference type="InterPro" id="IPR035269">
    <property type="entry name" value="PSMD9"/>
</dbReference>
<evidence type="ECO:0000256" key="1">
    <source>
        <dbReference type="SAM" id="SignalP"/>
    </source>
</evidence>